<comment type="subcellular location">
    <subcellularLocation>
        <location evidence="1">Nucleus</location>
    </subcellularLocation>
</comment>
<dbReference type="InterPro" id="IPR036236">
    <property type="entry name" value="Znf_C2H2_sf"/>
</dbReference>
<evidence type="ECO:0000256" key="7">
    <source>
        <dbReference type="ARBA" id="ARBA00023163"/>
    </source>
</evidence>
<name>A0A915ND51_9BILA</name>
<evidence type="ECO:0000256" key="8">
    <source>
        <dbReference type="ARBA" id="ARBA00023242"/>
    </source>
</evidence>
<feature type="domain" description="C2H2-type" evidence="10">
    <location>
        <begin position="423"/>
        <end position="445"/>
    </location>
</feature>
<evidence type="ECO:0000256" key="4">
    <source>
        <dbReference type="ARBA" id="ARBA00022771"/>
    </source>
</evidence>
<dbReference type="Pfam" id="PF00096">
    <property type="entry name" value="zf-C2H2"/>
    <property type="match status" value="1"/>
</dbReference>
<evidence type="ECO:0000313" key="12">
    <source>
        <dbReference type="WBParaSite" id="scf7180000417284.g1102"/>
    </source>
</evidence>
<dbReference type="PROSITE" id="PS00028">
    <property type="entry name" value="ZINC_FINGER_C2H2_1"/>
    <property type="match status" value="4"/>
</dbReference>
<reference evidence="12" key="1">
    <citation type="submission" date="2022-11" db="UniProtKB">
        <authorList>
            <consortium name="WormBaseParasite"/>
        </authorList>
    </citation>
    <scope>IDENTIFICATION</scope>
</reference>
<dbReference type="Gene3D" id="3.30.160.60">
    <property type="entry name" value="Classic Zinc Finger"/>
    <property type="match status" value="1"/>
</dbReference>
<dbReference type="AlphaFoldDB" id="A0A915ND51"/>
<accession>A0A915ND51</accession>
<evidence type="ECO:0000313" key="11">
    <source>
        <dbReference type="Proteomes" id="UP000887560"/>
    </source>
</evidence>
<dbReference type="PANTHER" id="PTHR24394:SF48">
    <property type="entry name" value="ZINC FINGER PROTEIN 771"/>
    <property type="match status" value="1"/>
</dbReference>
<dbReference type="GO" id="GO:0003677">
    <property type="term" value="F:DNA binding"/>
    <property type="evidence" value="ECO:0007669"/>
    <property type="project" value="UniProtKB-KW"/>
</dbReference>
<dbReference type="SUPFAM" id="SSF57667">
    <property type="entry name" value="beta-beta-alpha zinc fingers"/>
    <property type="match status" value="1"/>
</dbReference>
<evidence type="ECO:0000256" key="6">
    <source>
        <dbReference type="ARBA" id="ARBA00023015"/>
    </source>
</evidence>
<keyword evidence="2" id="KW-0479">Metal-binding</keyword>
<dbReference type="PANTHER" id="PTHR24394">
    <property type="entry name" value="ZINC FINGER PROTEIN"/>
    <property type="match status" value="1"/>
</dbReference>
<protein>
    <submittedName>
        <fullName evidence="12">C2H2-type domain-containing protein</fullName>
    </submittedName>
</protein>
<evidence type="ECO:0000256" key="2">
    <source>
        <dbReference type="ARBA" id="ARBA00022723"/>
    </source>
</evidence>
<keyword evidence="11" id="KW-1185">Reference proteome</keyword>
<keyword evidence="6" id="KW-0805">Transcription regulation</keyword>
<evidence type="ECO:0000259" key="10">
    <source>
        <dbReference type="PROSITE" id="PS50157"/>
    </source>
</evidence>
<proteinExistence type="predicted"/>
<dbReference type="Proteomes" id="UP000887560">
    <property type="component" value="Unplaced"/>
</dbReference>
<evidence type="ECO:0000256" key="9">
    <source>
        <dbReference type="PROSITE-ProRule" id="PRU00042"/>
    </source>
</evidence>
<dbReference type="GO" id="GO:0008270">
    <property type="term" value="F:zinc ion binding"/>
    <property type="evidence" value="ECO:0007669"/>
    <property type="project" value="UniProtKB-KW"/>
</dbReference>
<dbReference type="PROSITE" id="PS50157">
    <property type="entry name" value="ZINC_FINGER_C2H2_2"/>
    <property type="match status" value="3"/>
</dbReference>
<dbReference type="GO" id="GO:0000981">
    <property type="term" value="F:DNA-binding transcription factor activity, RNA polymerase II-specific"/>
    <property type="evidence" value="ECO:0007669"/>
    <property type="project" value="TreeGrafter"/>
</dbReference>
<evidence type="ECO:0000256" key="3">
    <source>
        <dbReference type="ARBA" id="ARBA00022737"/>
    </source>
</evidence>
<keyword evidence="8" id="KW-0539">Nucleus</keyword>
<keyword evidence="3" id="KW-0677">Repeat</keyword>
<feature type="domain" description="C2H2-type" evidence="10">
    <location>
        <begin position="371"/>
        <end position="398"/>
    </location>
</feature>
<keyword evidence="7" id="KW-0804">Transcription</keyword>
<keyword evidence="5" id="KW-0862">Zinc</keyword>
<evidence type="ECO:0000256" key="5">
    <source>
        <dbReference type="ARBA" id="ARBA00022833"/>
    </source>
</evidence>
<dbReference type="SMART" id="SM00355">
    <property type="entry name" value="ZnF_C2H2"/>
    <property type="match status" value="5"/>
</dbReference>
<sequence>MKLDKVLEHLQKQTNTNMADNTTLPSTSQQQQTYSHVLNNLFNYNYPTQNVVPLNEEDVSQGLLAIGGCRQCSKTFTDRLSLIHHFADHFPNIFYSFEERPCEKNVKIPQQQQQIPLNINIPQTITSFSPNEINRDFTDIVDQQSSISPRNDEQIWGQLGMLLSLFGINPNNCSQQMMTNFLSSLQIPIKNNNNFNSMGMPPFATTTTINSPFPLKNISPQNQFNLNKINENLFDKKEDKKELTGNDLINLKNQNLPVGRKKRRSTAENIMENYSLQKESFKSFVKNGNNEKNGKNEAKKSAENINQQPTLSELPYHMCPHCCLTFAETANYKAHLELHKQPLQLNTTVPHEINSFCDSQNDQKQKQKLQTKCPLCEMEFNNIFRLNEHIRLHSAHSCDTCQKTFMTAFDLNLHMGTHTGFTYDCKDCGKCFPCRKTLAEHNRSHRLILSNSNICKNNDKNDNISKNQIFDDKQKQLNYEMESPPILQFFEKQQNIEQNGRKKIRATRKGEKSRRNATLVALESTTTPATNTQQTETSITTNNLIPQTSPLNNCFNNNTLNIDDVEQKHISCGNSAMGIMGNILMKANSLLSVYGQNKIPENVDLENEQKPELI</sequence>
<dbReference type="WBParaSite" id="scf7180000417284.g1102">
    <property type="protein sequence ID" value="scf7180000417284.g1102"/>
    <property type="gene ID" value="scf7180000417284.g1102"/>
</dbReference>
<keyword evidence="4 9" id="KW-0863">Zinc-finger</keyword>
<dbReference type="GO" id="GO:0005634">
    <property type="term" value="C:nucleus"/>
    <property type="evidence" value="ECO:0007669"/>
    <property type="project" value="UniProtKB-SubCell"/>
</dbReference>
<evidence type="ECO:0000256" key="1">
    <source>
        <dbReference type="ARBA" id="ARBA00004123"/>
    </source>
</evidence>
<dbReference type="InterPro" id="IPR013087">
    <property type="entry name" value="Znf_C2H2_type"/>
</dbReference>
<feature type="domain" description="C2H2-type" evidence="10">
    <location>
        <begin position="396"/>
        <end position="420"/>
    </location>
</feature>
<organism evidence="11 12">
    <name type="scientific">Meloidogyne floridensis</name>
    <dbReference type="NCBI Taxonomy" id="298350"/>
    <lineage>
        <taxon>Eukaryota</taxon>
        <taxon>Metazoa</taxon>
        <taxon>Ecdysozoa</taxon>
        <taxon>Nematoda</taxon>
        <taxon>Chromadorea</taxon>
        <taxon>Rhabditida</taxon>
        <taxon>Tylenchina</taxon>
        <taxon>Tylenchomorpha</taxon>
        <taxon>Tylenchoidea</taxon>
        <taxon>Meloidogynidae</taxon>
        <taxon>Meloidogyninae</taxon>
        <taxon>Meloidogyne</taxon>
    </lineage>
</organism>